<gene>
    <name evidence="2" type="ORF">ANN_18502</name>
</gene>
<evidence type="ECO:0000313" key="3">
    <source>
        <dbReference type="Proteomes" id="UP001148838"/>
    </source>
</evidence>
<evidence type="ECO:0000256" key="1">
    <source>
        <dbReference type="SAM" id="MobiDB-lite"/>
    </source>
</evidence>
<dbReference type="EMBL" id="JAJSOF020000023">
    <property type="protein sequence ID" value="KAJ4435882.1"/>
    <property type="molecule type" value="Genomic_DNA"/>
</dbReference>
<reference evidence="2 3" key="1">
    <citation type="journal article" date="2022" name="Allergy">
        <title>Genome assembly and annotation of Periplaneta americana reveal a comprehensive cockroach allergen profile.</title>
        <authorList>
            <person name="Wang L."/>
            <person name="Xiong Q."/>
            <person name="Saelim N."/>
            <person name="Wang L."/>
            <person name="Nong W."/>
            <person name="Wan A.T."/>
            <person name="Shi M."/>
            <person name="Liu X."/>
            <person name="Cao Q."/>
            <person name="Hui J.H.L."/>
            <person name="Sookrung N."/>
            <person name="Leung T.F."/>
            <person name="Tungtrongchitr A."/>
            <person name="Tsui S.K.W."/>
        </authorList>
    </citation>
    <scope>NUCLEOTIDE SEQUENCE [LARGE SCALE GENOMIC DNA]</scope>
    <source>
        <strain evidence="2">PWHHKU_190912</strain>
    </source>
</reference>
<comment type="caution">
    <text evidence="2">The sequence shown here is derived from an EMBL/GenBank/DDBJ whole genome shotgun (WGS) entry which is preliminary data.</text>
</comment>
<keyword evidence="3" id="KW-1185">Reference proteome</keyword>
<feature type="compositionally biased region" description="Basic residues" evidence="1">
    <location>
        <begin position="10"/>
        <end position="22"/>
    </location>
</feature>
<evidence type="ECO:0000313" key="2">
    <source>
        <dbReference type="EMBL" id="KAJ4435882.1"/>
    </source>
</evidence>
<dbReference type="Proteomes" id="UP001148838">
    <property type="component" value="Unassembled WGS sequence"/>
</dbReference>
<protein>
    <submittedName>
        <fullName evidence="2">Uncharacterized protein</fullName>
    </submittedName>
</protein>
<sequence length="194" mass="21571">MKTISSCRLKEKKKGKTRRVRRAQGDLEENEENMDSRYGMCAGSSHHGGRNFLIKFGQHMDRCPPSIVMHLESYDRCASQRRGLRHHAQDSRYGTCAGLSPRGEGIFSLNFGQCIEPVPSQYRDALGETKQGERFAHLTCCLALNRGPGKEEGEEDEGCCCSSSPLLHPPDQSKPQPLLALAGGHFHTNRLVCT</sequence>
<accession>A0ABQ8SNX7</accession>
<name>A0ABQ8SNX7_PERAM</name>
<feature type="region of interest" description="Disordered" evidence="1">
    <location>
        <begin position="1"/>
        <end position="32"/>
    </location>
</feature>
<proteinExistence type="predicted"/>
<organism evidence="2 3">
    <name type="scientific">Periplaneta americana</name>
    <name type="common">American cockroach</name>
    <name type="synonym">Blatta americana</name>
    <dbReference type="NCBI Taxonomy" id="6978"/>
    <lineage>
        <taxon>Eukaryota</taxon>
        <taxon>Metazoa</taxon>
        <taxon>Ecdysozoa</taxon>
        <taxon>Arthropoda</taxon>
        <taxon>Hexapoda</taxon>
        <taxon>Insecta</taxon>
        <taxon>Pterygota</taxon>
        <taxon>Neoptera</taxon>
        <taxon>Polyneoptera</taxon>
        <taxon>Dictyoptera</taxon>
        <taxon>Blattodea</taxon>
        <taxon>Blattoidea</taxon>
        <taxon>Blattidae</taxon>
        <taxon>Blattinae</taxon>
        <taxon>Periplaneta</taxon>
    </lineage>
</organism>